<reference evidence="12" key="1">
    <citation type="submission" date="2018-11" db="EMBL/GenBank/DDBJ databases">
        <authorList>
            <person name="Alioto T."/>
            <person name="Alioto T."/>
        </authorList>
    </citation>
    <scope>NUCLEOTIDE SEQUENCE</scope>
</reference>
<keyword evidence="4" id="KW-0812">Transmembrane</keyword>
<comment type="caution">
    <text evidence="12">The sequence shown here is derived from an EMBL/GenBank/DDBJ whole genome shotgun (WGS) entry which is preliminary data.</text>
</comment>
<dbReference type="GO" id="GO:0005886">
    <property type="term" value="C:plasma membrane"/>
    <property type="evidence" value="ECO:0007669"/>
    <property type="project" value="TreeGrafter"/>
</dbReference>
<keyword evidence="8" id="KW-0472">Membrane</keyword>
<dbReference type="OrthoDB" id="676979at2759"/>
<evidence type="ECO:0000259" key="11">
    <source>
        <dbReference type="PROSITE" id="PS50104"/>
    </source>
</evidence>
<evidence type="ECO:0000256" key="3">
    <source>
        <dbReference type="ARBA" id="ARBA00022614"/>
    </source>
</evidence>
<keyword evidence="7" id="KW-1133">Transmembrane helix</keyword>
<dbReference type="EMBL" id="UYJE01002832">
    <property type="protein sequence ID" value="VDI14131.1"/>
    <property type="molecule type" value="Genomic_DNA"/>
</dbReference>
<dbReference type="Gene3D" id="3.40.50.10140">
    <property type="entry name" value="Toll/interleukin-1 receptor homology (TIR) domain"/>
    <property type="match status" value="1"/>
</dbReference>
<dbReference type="InterPro" id="IPR001611">
    <property type="entry name" value="Leu-rich_rpt"/>
</dbReference>
<dbReference type="AlphaFoldDB" id="A0A8B6D6L0"/>
<dbReference type="GO" id="GO:0007165">
    <property type="term" value="P:signal transduction"/>
    <property type="evidence" value="ECO:0007669"/>
    <property type="project" value="InterPro"/>
</dbReference>
<dbReference type="SMART" id="SM00255">
    <property type="entry name" value="TIR"/>
    <property type="match status" value="1"/>
</dbReference>
<organism evidence="12 13">
    <name type="scientific">Mytilus galloprovincialis</name>
    <name type="common">Mediterranean mussel</name>
    <dbReference type="NCBI Taxonomy" id="29158"/>
    <lineage>
        <taxon>Eukaryota</taxon>
        <taxon>Metazoa</taxon>
        <taxon>Spiralia</taxon>
        <taxon>Lophotrochozoa</taxon>
        <taxon>Mollusca</taxon>
        <taxon>Bivalvia</taxon>
        <taxon>Autobranchia</taxon>
        <taxon>Pteriomorphia</taxon>
        <taxon>Mytilida</taxon>
        <taxon>Mytiloidea</taxon>
        <taxon>Mytilidae</taxon>
        <taxon>Mytilinae</taxon>
        <taxon>Mytilus</taxon>
    </lineage>
</organism>
<proteinExistence type="inferred from homology"/>
<dbReference type="SMART" id="SM00369">
    <property type="entry name" value="LRR_TYP"/>
    <property type="match status" value="2"/>
</dbReference>
<evidence type="ECO:0000256" key="6">
    <source>
        <dbReference type="ARBA" id="ARBA00022737"/>
    </source>
</evidence>
<dbReference type="InterPro" id="IPR035897">
    <property type="entry name" value="Toll_tir_struct_dom_sf"/>
</dbReference>
<feature type="domain" description="TIR" evidence="11">
    <location>
        <begin position="130"/>
        <end position="266"/>
    </location>
</feature>
<comment type="similarity">
    <text evidence="2">Belongs to the Toll-like receptor family.</text>
</comment>
<evidence type="ECO:0000256" key="1">
    <source>
        <dbReference type="ARBA" id="ARBA00004167"/>
    </source>
</evidence>
<name>A0A8B6D6L0_MYTGA</name>
<dbReference type="SUPFAM" id="SSF52058">
    <property type="entry name" value="L domain-like"/>
    <property type="match status" value="1"/>
</dbReference>
<evidence type="ECO:0000256" key="5">
    <source>
        <dbReference type="ARBA" id="ARBA00022729"/>
    </source>
</evidence>
<protein>
    <recommendedName>
        <fullName evidence="11">TIR domain-containing protein</fullName>
    </recommendedName>
</protein>
<evidence type="ECO:0000256" key="7">
    <source>
        <dbReference type="ARBA" id="ARBA00022989"/>
    </source>
</evidence>
<dbReference type="SUPFAM" id="SSF52200">
    <property type="entry name" value="Toll/Interleukin receptor TIR domain"/>
    <property type="match status" value="1"/>
</dbReference>
<evidence type="ECO:0000256" key="2">
    <source>
        <dbReference type="ARBA" id="ARBA00009634"/>
    </source>
</evidence>
<dbReference type="PROSITE" id="PS50104">
    <property type="entry name" value="TIR"/>
    <property type="match status" value="1"/>
</dbReference>
<dbReference type="InterPro" id="IPR032675">
    <property type="entry name" value="LRR_dom_sf"/>
</dbReference>
<keyword evidence="6" id="KW-0677">Repeat</keyword>
<keyword evidence="5" id="KW-0732">Signal</keyword>
<dbReference type="Proteomes" id="UP000596742">
    <property type="component" value="Unassembled WGS sequence"/>
</dbReference>
<dbReference type="GO" id="GO:0038023">
    <property type="term" value="F:signaling receptor activity"/>
    <property type="evidence" value="ECO:0007669"/>
    <property type="project" value="TreeGrafter"/>
</dbReference>
<evidence type="ECO:0000256" key="4">
    <source>
        <dbReference type="ARBA" id="ARBA00022692"/>
    </source>
</evidence>
<evidence type="ECO:0000313" key="13">
    <source>
        <dbReference type="Proteomes" id="UP000596742"/>
    </source>
</evidence>
<keyword evidence="13" id="KW-1185">Reference proteome</keyword>
<evidence type="ECO:0000256" key="10">
    <source>
        <dbReference type="ARBA" id="ARBA00023180"/>
    </source>
</evidence>
<evidence type="ECO:0000256" key="8">
    <source>
        <dbReference type="ARBA" id="ARBA00023136"/>
    </source>
</evidence>
<evidence type="ECO:0000313" key="12">
    <source>
        <dbReference type="EMBL" id="VDI14131.1"/>
    </source>
</evidence>
<dbReference type="PANTHER" id="PTHR24365">
    <property type="entry name" value="TOLL-LIKE RECEPTOR"/>
    <property type="match status" value="1"/>
</dbReference>
<evidence type="ECO:0000256" key="9">
    <source>
        <dbReference type="ARBA" id="ARBA00023170"/>
    </source>
</evidence>
<dbReference type="InterPro" id="IPR003591">
    <property type="entry name" value="Leu-rich_rpt_typical-subtyp"/>
</dbReference>
<sequence>MAAINIIKTEKIVNLIDFSGRNLKTMPVFLPNSTTDLNLQENFIQSVPVWYFRKSRKLKRIDLSYNSLSMIERDAFAGLVELTHLDLNTNRLTTNSLPVDIFKGLTSLEELAINYNYDYNDNSYFQSEISLIKSLVSHKDVTWVTDLYDKLKPKGFELCLHHKDFLAGVPIAECIVKAINSSRKVVFIITKDFLESSWGSYEIEMTRMHAFREGRESMVKVILMDDIRKDKLPKSLKEIWYKVVCIVWPSDTEAPYNTAEIFYDKLCITLSDGRMRISDDNTPM</sequence>
<keyword evidence="9" id="KW-0675">Receptor</keyword>
<gene>
    <name evidence="12" type="ORF">MGAL_10B039813</name>
</gene>
<dbReference type="InterPro" id="IPR000157">
    <property type="entry name" value="TIR_dom"/>
</dbReference>
<dbReference type="PANTHER" id="PTHR24365:SF541">
    <property type="entry name" value="PROTEIN TOLL-RELATED"/>
    <property type="match status" value="1"/>
</dbReference>
<comment type="subcellular location">
    <subcellularLocation>
        <location evidence="1">Membrane</location>
        <topology evidence="1">Single-pass membrane protein</topology>
    </subcellularLocation>
</comment>
<accession>A0A8B6D6L0</accession>
<dbReference type="Pfam" id="PF13676">
    <property type="entry name" value="TIR_2"/>
    <property type="match status" value="1"/>
</dbReference>
<dbReference type="Pfam" id="PF13855">
    <property type="entry name" value="LRR_8"/>
    <property type="match status" value="1"/>
</dbReference>
<keyword evidence="10" id="KW-0325">Glycoprotein</keyword>
<keyword evidence="3" id="KW-0433">Leucine-rich repeat</keyword>
<dbReference type="Gene3D" id="3.80.10.10">
    <property type="entry name" value="Ribonuclease Inhibitor"/>
    <property type="match status" value="1"/>
</dbReference>